<organism evidence="1 2">
    <name type="scientific">Clarias magur</name>
    <name type="common">Asian catfish</name>
    <name type="synonym">Macropteronotus magur</name>
    <dbReference type="NCBI Taxonomy" id="1594786"/>
    <lineage>
        <taxon>Eukaryota</taxon>
        <taxon>Metazoa</taxon>
        <taxon>Chordata</taxon>
        <taxon>Craniata</taxon>
        <taxon>Vertebrata</taxon>
        <taxon>Euteleostomi</taxon>
        <taxon>Actinopterygii</taxon>
        <taxon>Neopterygii</taxon>
        <taxon>Teleostei</taxon>
        <taxon>Ostariophysi</taxon>
        <taxon>Siluriformes</taxon>
        <taxon>Clariidae</taxon>
        <taxon>Clarias</taxon>
    </lineage>
</organism>
<sequence>AVLFSSKLFIWIPKSKKKKKMGGSEAKPKNFVYETTPFPKVTQPPPSPELDVPWRIMPWGRKDTLEEKLMNFKLYSPDVKFVRILVVGPVGVGKSSFINSINNAFQKRITSGALAANGATISFTKTYKTHHIRGKDGSPLPFVFNDIMGLECENNGGARVEDIISALNGFLEEDYKFNPINPASKTDTNYKSDPRVSDQTFCLVNVISANKVSLMSLDFIQKMKEIREKASALHLPQIIIMTKVDEICPLVKKDIRKVYTSKKIRDK</sequence>
<dbReference type="CDD" id="cd00882">
    <property type="entry name" value="Ras_like_GTPase"/>
    <property type="match status" value="1"/>
</dbReference>
<dbReference type="SUPFAM" id="SSF52540">
    <property type="entry name" value="P-loop containing nucleoside triphosphate hydrolases"/>
    <property type="match status" value="1"/>
</dbReference>
<evidence type="ECO:0000313" key="1">
    <source>
        <dbReference type="EMBL" id="KAF5890000.1"/>
    </source>
</evidence>
<dbReference type="PANTHER" id="PTHR14241:SF1">
    <property type="entry name" value="INTERFERON-INDUCED PROTEIN 44-RELATED"/>
    <property type="match status" value="1"/>
</dbReference>
<proteinExistence type="predicted"/>
<dbReference type="OrthoDB" id="25620at2759"/>
<dbReference type="InterPro" id="IPR027417">
    <property type="entry name" value="P-loop_NTPase"/>
</dbReference>
<dbReference type="Gene3D" id="3.40.50.300">
    <property type="entry name" value="P-loop containing nucleotide triphosphate hydrolases"/>
    <property type="match status" value="1"/>
</dbReference>
<feature type="non-terminal residue" evidence="1">
    <location>
        <position position="1"/>
    </location>
</feature>
<dbReference type="PANTHER" id="PTHR14241">
    <property type="entry name" value="INTERFERON-INDUCED PROTEIN 44"/>
    <property type="match status" value="1"/>
</dbReference>
<reference evidence="1" key="1">
    <citation type="submission" date="2020-07" db="EMBL/GenBank/DDBJ databases">
        <title>Clarias magur genome sequencing, assembly and annotation.</title>
        <authorList>
            <person name="Kushwaha B."/>
            <person name="Kumar R."/>
            <person name="Das P."/>
            <person name="Joshi C.G."/>
            <person name="Kumar D."/>
            <person name="Nagpure N.S."/>
            <person name="Pandey M."/>
            <person name="Agarwal S."/>
            <person name="Srivastava S."/>
            <person name="Singh M."/>
            <person name="Sahoo L."/>
            <person name="Jayasankar P."/>
            <person name="Meher P.K."/>
            <person name="Koringa P.G."/>
            <person name="Iquebal M.A."/>
            <person name="Das S.P."/>
            <person name="Bit A."/>
            <person name="Patnaik S."/>
            <person name="Patel N."/>
            <person name="Shah T.M."/>
            <person name="Hinsu A."/>
            <person name="Jena J.K."/>
        </authorList>
    </citation>
    <scope>NUCLEOTIDE SEQUENCE</scope>
    <source>
        <strain evidence="1">CIFAMagur01</strain>
        <tissue evidence="1">Testis</tissue>
    </source>
</reference>
<evidence type="ECO:0000313" key="2">
    <source>
        <dbReference type="Proteomes" id="UP000727407"/>
    </source>
</evidence>
<dbReference type="EMBL" id="QNUK01000739">
    <property type="protein sequence ID" value="KAF5890000.1"/>
    <property type="molecule type" value="Genomic_DNA"/>
</dbReference>
<dbReference type="GO" id="GO:0006955">
    <property type="term" value="P:immune response"/>
    <property type="evidence" value="ECO:0007669"/>
    <property type="project" value="TreeGrafter"/>
</dbReference>
<dbReference type="Proteomes" id="UP000727407">
    <property type="component" value="Unassembled WGS sequence"/>
</dbReference>
<gene>
    <name evidence="1" type="ORF">DAT39_020299</name>
</gene>
<name>A0A8J4U362_CLAMG</name>
<protein>
    <submittedName>
        <fullName evidence="1">Interferon-induced protein 44-like</fullName>
    </submittedName>
</protein>
<accession>A0A8J4U362</accession>
<feature type="non-terminal residue" evidence="1">
    <location>
        <position position="267"/>
    </location>
</feature>
<comment type="caution">
    <text evidence="1">The sequence shown here is derived from an EMBL/GenBank/DDBJ whole genome shotgun (WGS) entry which is preliminary data.</text>
</comment>
<dbReference type="AlphaFoldDB" id="A0A8J4U362"/>
<keyword evidence="2" id="KW-1185">Reference proteome</keyword>